<evidence type="ECO:0000313" key="8">
    <source>
        <dbReference type="EMBL" id="MBP2328583.1"/>
    </source>
</evidence>
<evidence type="ECO:0000256" key="3">
    <source>
        <dbReference type="ARBA" id="ARBA00022692"/>
    </source>
</evidence>
<dbReference type="InterPro" id="IPR051791">
    <property type="entry name" value="Pra-immunoreactive"/>
</dbReference>
<dbReference type="Proteomes" id="UP001519332">
    <property type="component" value="Unassembled WGS sequence"/>
</dbReference>
<gene>
    <name evidence="8" type="ORF">JOF56_008968</name>
</gene>
<protein>
    <submittedName>
        <fullName evidence="8">RDD family membrane protein YckC</fullName>
    </submittedName>
</protein>
<evidence type="ECO:0000313" key="9">
    <source>
        <dbReference type="Proteomes" id="UP001519332"/>
    </source>
</evidence>
<evidence type="ECO:0000256" key="6">
    <source>
        <dbReference type="SAM" id="Phobius"/>
    </source>
</evidence>
<keyword evidence="4 6" id="KW-1133">Transmembrane helix</keyword>
<name>A0ABS4TX56_9PSEU</name>
<evidence type="ECO:0000259" key="7">
    <source>
        <dbReference type="Pfam" id="PF06271"/>
    </source>
</evidence>
<dbReference type="EMBL" id="JAGINW010000001">
    <property type="protein sequence ID" value="MBP2328583.1"/>
    <property type="molecule type" value="Genomic_DNA"/>
</dbReference>
<dbReference type="RefSeq" id="WP_307855534.1">
    <property type="nucleotide sequence ID" value="NZ_JAGINW010000001.1"/>
</dbReference>
<reference evidence="8 9" key="1">
    <citation type="submission" date="2021-03" db="EMBL/GenBank/DDBJ databases">
        <title>Sequencing the genomes of 1000 actinobacteria strains.</title>
        <authorList>
            <person name="Klenk H.-P."/>
        </authorList>
    </citation>
    <scope>NUCLEOTIDE SEQUENCE [LARGE SCALE GENOMIC DNA]</scope>
    <source>
        <strain evidence="8 9">DSM 46670</strain>
    </source>
</reference>
<comment type="caution">
    <text evidence="8">The sequence shown here is derived from an EMBL/GenBank/DDBJ whole genome shotgun (WGS) entry which is preliminary data.</text>
</comment>
<keyword evidence="2" id="KW-1003">Cell membrane</keyword>
<dbReference type="PANTHER" id="PTHR36115">
    <property type="entry name" value="PROLINE-RICH ANTIGEN HOMOLOG-RELATED"/>
    <property type="match status" value="1"/>
</dbReference>
<keyword evidence="3 6" id="KW-0812">Transmembrane</keyword>
<keyword evidence="9" id="KW-1185">Reference proteome</keyword>
<accession>A0ABS4TX56</accession>
<comment type="subcellular location">
    <subcellularLocation>
        <location evidence="1">Cell membrane</location>
        <topology evidence="1">Multi-pass membrane protein</topology>
    </subcellularLocation>
</comment>
<evidence type="ECO:0000256" key="5">
    <source>
        <dbReference type="ARBA" id="ARBA00023136"/>
    </source>
</evidence>
<evidence type="ECO:0000256" key="4">
    <source>
        <dbReference type="ARBA" id="ARBA00022989"/>
    </source>
</evidence>
<sequence>MNGIPHEYATAGVVTRLIAAVIDMVLVAMLATALYIAVAVVVFLWFPVSFSWPRLAPWLSIPALLVLASGYFTVAWATSGRTVGGILLGLRVLSSRRHLLGWPRAAGRAVLCALFPLGLLWATVSRSRRSVQDLLVKSVVVYDWHQDLGVGATAFSAIPEYERAAKSLGQRQQPTSGTHTTMAARALALSTWLLGKTRSFASWLFRTIHSEEHHDGSDTPSAGRVTRPVPAVRRGTRWYRGAGRVDARLPRQRAPL</sequence>
<feature type="transmembrane region" description="Helical" evidence="6">
    <location>
        <begin position="105"/>
        <end position="124"/>
    </location>
</feature>
<evidence type="ECO:0000256" key="1">
    <source>
        <dbReference type="ARBA" id="ARBA00004651"/>
    </source>
</evidence>
<evidence type="ECO:0000256" key="2">
    <source>
        <dbReference type="ARBA" id="ARBA00022475"/>
    </source>
</evidence>
<proteinExistence type="predicted"/>
<organism evidence="8 9">
    <name type="scientific">Kibdelosporangium banguiense</name>
    <dbReference type="NCBI Taxonomy" id="1365924"/>
    <lineage>
        <taxon>Bacteria</taxon>
        <taxon>Bacillati</taxon>
        <taxon>Actinomycetota</taxon>
        <taxon>Actinomycetes</taxon>
        <taxon>Pseudonocardiales</taxon>
        <taxon>Pseudonocardiaceae</taxon>
        <taxon>Kibdelosporangium</taxon>
    </lineage>
</organism>
<feature type="transmembrane region" description="Helical" evidence="6">
    <location>
        <begin position="58"/>
        <end position="78"/>
    </location>
</feature>
<dbReference type="Pfam" id="PF06271">
    <property type="entry name" value="RDD"/>
    <property type="match status" value="1"/>
</dbReference>
<feature type="domain" description="RDD" evidence="7">
    <location>
        <begin position="10"/>
        <end position="136"/>
    </location>
</feature>
<keyword evidence="5 6" id="KW-0472">Membrane</keyword>
<feature type="transmembrane region" description="Helical" evidence="6">
    <location>
        <begin position="17"/>
        <end position="46"/>
    </location>
</feature>
<dbReference type="InterPro" id="IPR010432">
    <property type="entry name" value="RDD"/>
</dbReference>